<comment type="similarity">
    <text evidence="1">Belongs to the LysR transcriptional regulatory family.</text>
</comment>
<dbReference type="PANTHER" id="PTHR30126:SF40">
    <property type="entry name" value="HTH-TYPE TRANSCRIPTIONAL REGULATOR GLTR"/>
    <property type="match status" value="1"/>
</dbReference>
<dbReference type="Proteomes" id="UP000283095">
    <property type="component" value="Chromosome"/>
</dbReference>
<dbReference type="CDD" id="cd08442">
    <property type="entry name" value="PBP2_YofA_SoxR_like"/>
    <property type="match status" value="1"/>
</dbReference>
<accession>A0A3Q9RJV9</accession>
<dbReference type="SUPFAM" id="SSF46785">
    <property type="entry name" value="Winged helix' DNA-binding domain"/>
    <property type="match status" value="1"/>
</dbReference>
<dbReference type="SUPFAM" id="SSF53850">
    <property type="entry name" value="Periplasmic binding protein-like II"/>
    <property type="match status" value="1"/>
</dbReference>
<dbReference type="AlphaFoldDB" id="A0A3Q9RJV9"/>
<dbReference type="InterPro" id="IPR000847">
    <property type="entry name" value="LysR_HTH_N"/>
</dbReference>
<keyword evidence="3" id="KW-0238">DNA-binding</keyword>
<dbReference type="GO" id="GO:0003700">
    <property type="term" value="F:DNA-binding transcription factor activity"/>
    <property type="evidence" value="ECO:0007669"/>
    <property type="project" value="InterPro"/>
</dbReference>
<keyword evidence="4" id="KW-0804">Transcription</keyword>
<evidence type="ECO:0000313" key="6">
    <source>
        <dbReference type="Proteomes" id="UP000283095"/>
    </source>
</evidence>
<proteinExistence type="inferred from homology"/>
<dbReference type="PROSITE" id="PS50931">
    <property type="entry name" value="HTH_LYSR"/>
    <property type="match status" value="1"/>
</dbReference>
<evidence type="ECO:0000256" key="4">
    <source>
        <dbReference type="ARBA" id="ARBA00023163"/>
    </source>
</evidence>
<dbReference type="PRINTS" id="PR00039">
    <property type="entry name" value="HTHLYSR"/>
</dbReference>
<dbReference type="InterPro" id="IPR036390">
    <property type="entry name" value="WH_DNA-bd_sf"/>
</dbReference>
<keyword evidence="2" id="KW-0805">Transcription regulation</keyword>
<dbReference type="Pfam" id="PF03466">
    <property type="entry name" value="LysR_substrate"/>
    <property type="match status" value="1"/>
</dbReference>
<dbReference type="InterPro" id="IPR036388">
    <property type="entry name" value="WH-like_DNA-bd_sf"/>
</dbReference>
<dbReference type="RefSeq" id="WP_127758728.1">
    <property type="nucleotide sequence ID" value="NZ_CP026095.1"/>
</dbReference>
<dbReference type="PANTHER" id="PTHR30126">
    <property type="entry name" value="HTH-TYPE TRANSCRIPTIONAL REGULATOR"/>
    <property type="match status" value="1"/>
</dbReference>
<name>A0A3Q9RJV9_9BACI</name>
<organism evidence="5 6">
    <name type="scientific">Peribacillus asahii</name>
    <dbReference type="NCBI Taxonomy" id="228899"/>
    <lineage>
        <taxon>Bacteria</taxon>
        <taxon>Bacillati</taxon>
        <taxon>Bacillota</taxon>
        <taxon>Bacilli</taxon>
        <taxon>Bacillales</taxon>
        <taxon>Bacillaceae</taxon>
        <taxon>Peribacillus</taxon>
    </lineage>
</organism>
<protein>
    <submittedName>
        <fullName evidence="5">LysR family transcriptional regulator</fullName>
    </submittedName>
</protein>
<dbReference type="KEGG" id="pasa:BAOM_0256"/>
<reference evidence="5 6" key="1">
    <citation type="submission" date="2018-01" db="EMBL/GenBank/DDBJ databases">
        <title>Bacillus asahii Genome sequencing and assembly.</title>
        <authorList>
            <person name="Jiang H."/>
            <person name="Feng Y."/>
            <person name="Zhao F."/>
            <person name="Lin X."/>
        </authorList>
    </citation>
    <scope>NUCLEOTIDE SEQUENCE [LARGE SCALE GENOMIC DNA]</scope>
    <source>
        <strain evidence="5 6">OM18</strain>
    </source>
</reference>
<dbReference type="FunFam" id="1.10.10.10:FF:000001">
    <property type="entry name" value="LysR family transcriptional regulator"/>
    <property type="match status" value="1"/>
</dbReference>
<sequence>MEIRDLQIFQAVAEQNSISKAAANLNYVQSNVTARIQMLEKELGTKLFHRHKKGMVLTAEGKRLLTHSQKVLTEWAEIKNLFLDSENPSGTLTIGTVEIVSQLPYILSSYFTKFPNVDLSLKAGVTEELLTEVLHYQLEGAFITGPIQHHLVEQYPVFEEELTLVTNSPQFEKTQLVNQTLLVLNKGCGYRLKLENWLKAEGVSPRRVIEFSTLDMIIKSVTLGLGITAVPKSYIEQLSDYKNLYCHQIPEEFQTIVTLFIRKKDTYMTNSVKQLLNIILEKKELLVSGNNRVNNESIG</sequence>
<evidence type="ECO:0000256" key="1">
    <source>
        <dbReference type="ARBA" id="ARBA00009437"/>
    </source>
</evidence>
<dbReference type="GO" id="GO:0000976">
    <property type="term" value="F:transcription cis-regulatory region binding"/>
    <property type="evidence" value="ECO:0007669"/>
    <property type="project" value="TreeGrafter"/>
</dbReference>
<evidence type="ECO:0000256" key="2">
    <source>
        <dbReference type="ARBA" id="ARBA00023015"/>
    </source>
</evidence>
<dbReference type="InterPro" id="IPR005119">
    <property type="entry name" value="LysR_subst-bd"/>
</dbReference>
<dbReference type="OrthoDB" id="8479357at2"/>
<dbReference type="Gene3D" id="1.10.10.10">
    <property type="entry name" value="Winged helix-like DNA-binding domain superfamily/Winged helix DNA-binding domain"/>
    <property type="match status" value="1"/>
</dbReference>
<dbReference type="Pfam" id="PF00126">
    <property type="entry name" value="HTH_1"/>
    <property type="match status" value="1"/>
</dbReference>
<evidence type="ECO:0000313" key="5">
    <source>
        <dbReference type="EMBL" id="AZV40944.1"/>
    </source>
</evidence>
<evidence type="ECO:0000256" key="3">
    <source>
        <dbReference type="ARBA" id="ARBA00023125"/>
    </source>
</evidence>
<dbReference type="Gene3D" id="3.40.190.290">
    <property type="match status" value="1"/>
</dbReference>
<dbReference type="EMBL" id="CP026095">
    <property type="protein sequence ID" value="AZV40944.1"/>
    <property type="molecule type" value="Genomic_DNA"/>
</dbReference>
<gene>
    <name evidence="5" type="ORF">BAOM_0256</name>
</gene>